<dbReference type="Proteomes" id="UP000185596">
    <property type="component" value="Unassembled WGS sequence"/>
</dbReference>
<evidence type="ECO:0008006" key="3">
    <source>
        <dbReference type="Google" id="ProtNLM"/>
    </source>
</evidence>
<dbReference type="SUPFAM" id="SSF55781">
    <property type="entry name" value="GAF domain-like"/>
    <property type="match status" value="1"/>
</dbReference>
<organism evidence="1 2">
    <name type="scientific">Actinophytocola xanthii</name>
    <dbReference type="NCBI Taxonomy" id="1912961"/>
    <lineage>
        <taxon>Bacteria</taxon>
        <taxon>Bacillati</taxon>
        <taxon>Actinomycetota</taxon>
        <taxon>Actinomycetes</taxon>
        <taxon>Pseudonocardiales</taxon>
        <taxon>Pseudonocardiaceae</taxon>
    </lineage>
</organism>
<protein>
    <recommendedName>
        <fullName evidence="3">GAF domain-containing protein</fullName>
    </recommendedName>
</protein>
<comment type="caution">
    <text evidence="1">The sequence shown here is derived from an EMBL/GenBank/DDBJ whole genome shotgun (WGS) entry which is preliminary data.</text>
</comment>
<evidence type="ECO:0000313" key="1">
    <source>
        <dbReference type="EMBL" id="OLF15966.1"/>
    </source>
</evidence>
<reference evidence="1 2" key="1">
    <citation type="submission" date="2016-12" db="EMBL/GenBank/DDBJ databases">
        <title>The draft genome sequence of Actinophytocola sp. 11-183.</title>
        <authorList>
            <person name="Wang W."/>
            <person name="Yuan L."/>
        </authorList>
    </citation>
    <scope>NUCLEOTIDE SEQUENCE [LARGE SCALE GENOMIC DNA]</scope>
    <source>
        <strain evidence="1 2">11-183</strain>
    </source>
</reference>
<dbReference type="EMBL" id="MSIE01000034">
    <property type="protein sequence ID" value="OLF15966.1"/>
    <property type="molecule type" value="Genomic_DNA"/>
</dbReference>
<evidence type="ECO:0000313" key="2">
    <source>
        <dbReference type="Proteomes" id="UP000185596"/>
    </source>
</evidence>
<keyword evidence="2" id="KW-1185">Reference proteome</keyword>
<dbReference type="STRING" id="1912961.BU204_18860"/>
<proteinExistence type="predicted"/>
<accession>A0A1Q8CNS2</accession>
<dbReference type="AlphaFoldDB" id="A0A1Q8CNS2"/>
<gene>
    <name evidence="1" type="ORF">BU204_18860</name>
</gene>
<name>A0A1Q8CNS2_9PSEU</name>
<sequence length="148" mass="15441">MCEVAIECLDVDAVAISARGTHGTRELAAATDGWATRAAELEATAGEGPGHDALILGGEVSAPDLDEARHRWPRYRALAGELGVAAVFAWPVPDGTGAPALLTGFRRQPGALPYQERVDAAALIALAAKALRYDRERAGRAGGEANKE</sequence>